<dbReference type="EMBL" id="DSDK01000714">
    <property type="protein sequence ID" value="HDR52484.1"/>
    <property type="molecule type" value="Genomic_DNA"/>
</dbReference>
<evidence type="ECO:0000313" key="3">
    <source>
        <dbReference type="EMBL" id="HDR52484.1"/>
    </source>
</evidence>
<dbReference type="InterPro" id="IPR000305">
    <property type="entry name" value="GIY-YIG_endonuc"/>
</dbReference>
<evidence type="ECO:0000259" key="2">
    <source>
        <dbReference type="PROSITE" id="PS50164"/>
    </source>
</evidence>
<comment type="caution">
    <text evidence="3">The sequence shown here is derived from an EMBL/GenBank/DDBJ whole genome shotgun (WGS) entry which is preliminary data.</text>
</comment>
<reference evidence="3" key="1">
    <citation type="journal article" date="2020" name="mSystems">
        <title>Genome- and Community-Level Interaction Insights into Carbon Utilization and Element Cycling Functions of Hydrothermarchaeota in Hydrothermal Sediment.</title>
        <authorList>
            <person name="Zhou Z."/>
            <person name="Liu Y."/>
            <person name="Xu W."/>
            <person name="Pan J."/>
            <person name="Luo Z.H."/>
            <person name="Li M."/>
        </authorList>
    </citation>
    <scope>NUCLEOTIDE SEQUENCE [LARGE SCALE GENOMIC DNA]</scope>
    <source>
        <strain evidence="3">SpSt-1217</strain>
    </source>
</reference>
<organism evidence="3">
    <name type="scientific">Mariniphaga anaerophila</name>
    <dbReference type="NCBI Taxonomy" id="1484053"/>
    <lineage>
        <taxon>Bacteria</taxon>
        <taxon>Pseudomonadati</taxon>
        <taxon>Bacteroidota</taxon>
        <taxon>Bacteroidia</taxon>
        <taxon>Marinilabiliales</taxon>
        <taxon>Prolixibacteraceae</taxon>
        <taxon>Mariniphaga</taxon>
    </lineage>
</organism>
<dbReference type="PROSITE" id="PS50164">
    <property type="entry name" value="GIY_YIG"/>
    <property type="match status" value="1"/>
</dbReference>
<dbReference type="CDD" id="cd10456">
    <property type="entry name" value="GIY-YIG_UPF0213"/>
    <property type="match status" value="1"/>
</dbReference>
<dbReference type="InterPro" id="IPR035901">
    <property type="entry name" value="GIY-YIG_endonuc_sf"/>
</dbReference>
<dbReference type="PANTHER" id="PTHR34477:SF1">
    <property type="entry name" value="UPF0213 PROTEIN YHBQ"/>
    <property type="match status" value="1"/>
</dbReference>
<name>A0A831LP93_9BACT</name>
<dbReference type="Gene3D" id="3.40.1440.10">
    <property type="entry name" value="GIY-YIG endonuclease"/>
    <property type="match status" value="1"/>
</dbReference>
<accession>A0A831LP93</accession>
<sequence length="107" mass="12915">MKTFYVYILRCSDGSYYTGITNDIERKIAEHNAGTSPDSYTYKLRPVKLVFHETFNDFTIAENWEKKIKGWSRKKKEALIERNWQKLKEYSICKNDSHYSNYKKRKE</sequence>
<gene>
    <name evidence="3" type="ORF">ENN90_12840</name>
</gene>
<dbReference type="PANTHER" id="PTHR34477">
    <property type="entry name" value="UPF0213 PROTEIN YHBQ"/>
    <property type="match status" value="1"/>
</dbReference>
<dbReference type="SUPFAM" id="SSF82771">
    <property type="entry name" value="GIY-YIG endonuclease"/>
    <property type="match status" value="1"/>
</dbReference>
<evidence type="ECO:0000256" key="1">
    <source>
        <dbReference type="ARBA" id="ARBA00007435"/>
    </source>
</evidence>
<dbReference type="InterPro" id="IPR050190">
    <property type="entry name" value="UPF0213_domain"/>
</dbReference>
<feature type="domain" description="GIY-YIG" evidence="2">
    <location>
        <begin position="2"/>
        <end position="78"/>
    </location>
</feature>
<comment type="similarity">
    <text evidence="1">Belongs to the UPF0213 family.</text>
</comment>
<protein>
    <submittedName>
        <fullName evidence="3">GIY-YIG nuclease family protein</fullName>
    </submittedName>
</protein>
<dbReference type="Pfam" id="PF01541">
    <property type="entry name" value="GIY-YIG"/>
    <property type="match status" value="1"/>
</dbReference>
<dbReference type="AlphaFoldDB" id="A0A831LP93"/>
<proteinExistence type="inferred from homology"/>
<dbReference type="Proteomes" id="UP000886047">
    <property type="component" value="Unassembled WGS sequence"/>
</dbReference>